<dbReference type="EMBL" id="BMHE01000030">
    <property type="protein sequence ID" value="GFZ96108.1"/>
    <property type="molecule type" value="Genomic_DNA"/>
</dbReference>
<evidence type="ECO:0000256" key="5">
    <source>
        <dbReference type="SAM" id="Phobius"/>
    </source>
</evidence>
<organism evidence="6 7">
    <name type="scientific">Paenibacillus marchantiophytorum</name>
    <dbReference type="NCBI Taxonomy" id="1619310"/>
    <lineage>
        <taxon>Bacteria</taxon>
        <taxon>Bacillati</taxon>
        <taxon>Bacillota</taxon>
        <taxon>Bacilli</taxon>
        <taxon>Bacillales</taxon>
        <taxon>Paenibacillaceae</taxon>
        <taxon>Paenibacillus</taxon>
    </lineage>
</organism>
<evidence type="ECO:0000256" key="3">
    <source>
        <dbReference type="ARBA" id="ARBA00022989"/>
    </source>
</evidence>
<evidence type="ECO:0000256" key="1">
    <source>
        <dbReference type="ARBA" id="ARBA00004141"/>
    </source>
</evidence>
<protein>
    <recommendedName>
        <fullName evidence="8">DoxX family protein</fullName>
    </recommendedName>
</protein>
<comment type="subcellular location">
    <subcellularLocation>
        <location evidence="1">Membrane</location>
        <topology evidence="1">Multi-pass membrane protein</topology>
    </subcellularLocation>
</comment>
<dbReference type="PANTHER" id="PTHR39157:SF1">
    <property type="entry name" value="DOXX FAMILY PROTEIN"/>
    <property type="match status" value="1"/>
</dbReference>
<accession>A0ABQ1F166</accession>
<keyword evidence="4 5" id="KW-0472">Membrane</keyword>
<reference evidence="7" key="1">
    <citation type="journal article" date="2019" name="Int. J. Syst. Evol. Microbiol.">
        <title>The Global Catalogue of Microorganisms (GCM) 10K type strain sequencing project: providing services to taxonomists for standard genome sequencing and annotation.</title>
        <authorList>
            <consortium name="The Broad Institute Genomics Platform"/>
            <consortium name="The Broad Institute Genome Sequencing Center for Infectious Disease"/>
            <person name="Wu L."/>
            <person name="Ma J."/>
        </authorList>
    </citation>
    <scope>NUCLEOTIDE SEQUENCE [LARGE SCALE GENOMIC DNA]</scope>
    <source>
        <strain evidence="7">CGMCC 1.15043</strain>
    </source>
</reference>
<keyword evidence="3 5" id="KW-1133">Transmembrane helix</keyword>
<evidence type="ECO:0000256" key="2">
    <source>
        <dbReference type="ARBA" id="ARBA00022692"/>
    </source>
</evidence>
<name>A0ABQ1F166_9BACL</name>
<keyword evidence="7" id="KW-1185">Reference proteome</keyword>
<dbReference type="PANTHER" id="PTHR39157">
    <property type="entry name" value="INTEGRAL MEMBRANE PROTEIN-RELATED"/>
    <property type="match status" value="1"/>
</dbReference>
<sequence>MMNWLRNSWAAAGLFIMLRLYVGWKFLSAGWGKLSGDKPFDASGFIKGGIAKADGEKPVVQQWFGDFLQGFALPQVDFFNFLVPWGELLVGIGLITGTLTTFAALMGIIMNFNYLFAGAISSNPNLILLQFFILAAGMNAGRFGGDYWVIPLTRKSFRTLFRIGKTSLHAPS</sequence>
<feature type="transmembrane region" description="Helical" evidence="5">
    <location>
        <begin position="7"/>
        <end position="24"/>
    </location>
</feature>
<feature type="transmembrane region" description="Helical" evidence="5">
    <location>
        <begin position="88"/>
        <end position="114"/>
    </location>
</feature>
<gene>
    <name evidence="6" type="ORF">GCM10008018_48190</name>
</gene>
<comment type="caution">
    <text evidence="6">The sequence shown here is derived from an EMBL/GenBank/DDBJ whole genome shotgun (WGS) entry which is preliminary data.</text>
</comment>
<evidence type="ECO:0000256" key="4">
    <source>
        <dbReference type="ARBA" id="ARBA00023136"/>
    </source>
</evidence>
<evidence type="ECO:0008006" key="8">
    <source>
        <dbReference type="Google" id="ProtNLM"/>
    </source>
</evidence>
<dbReference type="InterPro" id="IPR032808">
    <property type="entry name" value="DoxX"/>
</dbReference>
<proteinExistence type="predicted"/>
<evidence type="ECO:0000313" key="6">
    <source>
        <dbReference type="EMBL" id="GFZ96108.1"/>
    </source>
</evidence>
<keyword evidence="2 5" id="KW-0812">Transmembrane</keyword>
<dbReference type="Proteomes" id="UP000615455">
    <property type="component" value="Unassembled WGS sequence"/>
</dbReference>
<evidence type="ECO:0000313" key="7">
    <source>
        <dbReference type="Proteomes" id="UP000615455"/>
    </source>
</evidence>
<dbReference type="Pfam" id="PF07681">
    <property type="entry name" value="DoxX"/>
    <property type="match status" value="1"/>
</dbReference>